<dbReference type="Pfam" id="PF02661">
    <property type="entry name" value="Fic"/>
    <property type="match status" value="1"/>
</dbReference>
<dbReference type="OrthoDB" id="9807853at2"/>
<reference evidence="4 5" key="1">
    <citation type="journal article" date="2015" name="Genome Announc.">
        <title>Complete Genome Sequence of the Rhizobacterium Pseudomonas trivialis Strain IHBB745 with Multiple Plant Growth-Promoting Activities and Tolerance to Desiccation and Alkalinity.</title>
        <authorList>
            <person name="Gulati A."/>
            <person name="Swarnkar M.K."/>
            <person name="Vyas P."/>
            <person name="Rahi P."/>
            <person name="Thakur R."/>
            <person name="Thakur N."/>
            <person name="Singh A.K."/>
        </authorList>
    </citation>
    <scope>NUCLEOTIDE SEQUENCE [LARGE SCALE GENOMIC DNA]</scope>
    <source>
        <strain evidence="5">745</strain>
    </source>
</reference>
<dbReference type="InterPro" id="IPR040198">
    <property type="entry name" value="Fido_containing"/>
</dbReference>
<dbReference type="InterPro" id="IPR003812">
    <property type="entry name" value="Fido"/>
</dbReference>
<dbReference type="Gene3D" id="1.10.3290.10">
    <property type="entry name" value="Fido-like domain"/>
    <property type="match status" value="1"/>
</dbReference>
<dbReference type="RefSeq" id="WP_049712886.1">
    <property type="nucleotide sequence ID" value="NZ_CP011507.1"/>
</dbReference>
<evidence type="ECO:0000259" key="3">
    <source>
        <dbReference type="PROSITE" id="PS51459"/>
    </source>
</evidence>
<keyword evidence="2" id="KW-0067">ATP-binding</keyword>
<protein>
    <recommendedName>
        <fullName evidence="3">Fido domain-containing protein</fullName>
    </recommendedName>
</protein>
<dbReference type="KEGG" id="ptv:AA957_26965"/>
<keyword evidence="2" id="KW-0547">Nucleotide-binding</keyword>
<dbReference type="AlphaFoldDB" id="A0A0H5AIV0"/>
<feature type="active site" evidence="1">
    <location>
        <position position="273"/>
    </location>
</feature>
<dbReference type="InterPro" id="IPR036597">
    <property type="entry name" value="Fido-like_dom_sf"/>
</dbReference>
<feature type="binding site" evidence="2">
    <location>
        <begin position="215"/>
        <end position="224"/>
    </location>
    <ligand>
        <name>ATP</name>
        <dbReference type="ChEBI" id="CHEBI:30616"/>
    </ligand>
</feature>
<dbReference type="SUPFAM" id="SSF140931">
    <property type="entry name" value="Fic-like"/>
    <property type="match status" value="1"/>
</dbReference>
<dbReference type="GO" id="GO:0005524">
    <property type="term" value="F:ATP binding"/>
    <property type="evidence" value="ECO:0007669"/>
    <property type="project" value="UniProtKB-KW"/>
</dbReference>
<dbReference type="PROSITE" id="PS51459">
    <property type="entry name" value="FIDO"/>
    <property type="match status" value="1"/>
</dbReference>
<dbReference type="EMBL" id="CP011507">
    <property type="protein sequence ID" value="AKS09600.1"/>
    <property type="molecule type" value="Genomic_DNA"/>
</dbReference>
<evidence type="ECO:0000256" key="1">
    <source>
        <dbReference type="PIRSR" id="PIRSR640198-1"/>
    </source>
</evidence>
<evidence type="ECO:0000313" key="4">
    <source>
        <dbReference type="EMBL" id="AKS09600.1"/>
    </source>
</evidence>
<gene>
    <name evidence="4" type="ORF">AA957_26965</name>
</gene>
<accession>A0A0H5AIV0</accession>
<organism evidence="4 5">
    <name type="scientific">Pseudomonas trivialis</name>
    <dbReference type="NCBI Taxonomy" id="200450"/>
    <lineage>
        <taxon>Bacteria</taxon>
        <taxon>Pseudomonadati</taxon>
        <taxon>Pseudomonadota</taxon>
        <taxon>Gammaproteobacteria</taxon>
        <taxon>Pseudomonadales</taxon>
        <taxon>Pseudomonadaceae</taxon>
        <taxon>Pseudomonas</taxon>
    </lineage>
</organism>
<dbReference type="PANTHER" id="PTHR13504">
    <property type="entry name" value="FIDO DOMAIN-CONTAINING PROTEIN DDB_G0283145"/>
    <property type="match status" value="1"/>
</dbReference>
<dbReference type="PATRIC" id="fig|200450.3.peg.5540"/>
<name>A0A0H5AIV0_9PSED</name>
<feature type="binding site" evidence="2">
    <location>
        <begin position="277"/>
        <end position="284"/>
    </location>
    <ligand>
        <name>ATP</name>
        <dbReference type="ChEBI" id="CHEBI:30616"/>
    </ligand>
</feature>
<dbReference type="Proteomes" id="UP000036608">
    <property type="component" value="Chromosome"/>
</dbReference>
<sequence>MAKVHKPTEFNVLLNQYGMQVFELARTFKAVDDKGRYLHWDEFRRYPSAGVNKDAAWAAIKLSRACCSKSLELRSECGSPFFLYTTDFCDAVIHGIEKVTSQLGGAAASSPHYRDNAKYLVDALMMEEAISSAQLEGASTTRKIAKDMLAKERAPQNDDERMILNNYQLMKHAKYNKDESLSVALICEFQSIATAGVDEQDAHPGHIREDDDIFVGGPGDEVVHQPPNASLLPARLEALCRFANDRHDGQEGRPFIHPVVKAIILHFMIGYEHPFRDGNGRTARCLFYWFMLKSGYWPFEYISISTLLKEAPMQYGRSYVHTETDGYDLTYFVIHQLRVIERAIKAFLHHFERKRLEAVELMAWVQTLQLNDGLNYRQGHFLKKLLQHPGRIFTPKELTHDYDISENTARNDLEKWVGMKVLLKVQEGKGFLYIAGEDAEVNLKKIAGAR</sequence>
<proteinExistence type="predicted"/>
<dbReference type="PANTHER" id="PTHR13504:SF38">
    <property type="entry name" value="FIDO DOMAIN-CONTAINING PROTEIN"/>
    <property type="match status" value="1"/>
</dbReference>
<evidence type="ECO:0000256" key="2">
    <source>
        <dbReference type="PIRSR" id="PIRSR640198-2"/>
    </source>
</evidence>
<reference evidence="5" key="2">
    <citation type="submission" date="2015-05" db="EMBL/GenBank/DDBJ databases">
        <authorList>
            <person name="Swarnkar M.K."/>
            <person name="Vyas P."/>
            <person name="Rahi P."/>
            <person name="Thakur R."/>
            <person name="Thakur N."/>
            <person name="Singh A.K."/>
            <person name="Gulati A."/>
        </authorList>
    </citation>
    <scope>NUCLEOTIDE SEQUENCE [LARGE SCALE GENOMIC DNA]</scope>
    <source>
        <strain evidence="5">745</strain>
    </source>
</reference>
<feature type="domain" description="Fido" evidence="3">
    <location>
        <begin position="181"/>
        <end position="335"/>
    </location>
</feature>
<evidence type="ECO:0000313" key="5">
    <source>
        <dbReference type="Proteomes" id="UP000036608"/>
    </source>
</evidence>